<dbReference type="GO" id="GO:0016328">
    <property type="term" value="C:lateral plasma membrane"/>
    <property type="evidence" value="ECO:0007669"/>
    <property type="project" value="TreeGrafter"/>
</dbReference>
<dbReference type="PANTHER" id="PTHR12658">
    <property type="entry name" value="BETA-TUBULIN COFACTOR D"/>
    <property type="match status" value="1"/>
</dbReference>
<reference evidence="3" key="1">
    <citation type="submission" date="2016-06" db="UniProtKB">
        <authorList>
            <consortium name="WormBaseParasite"/>
        </authorList>
    </citation>
    <scope>IDENTIFICATION</scope>
</reference>
<organism evidence="3">
    <name type="scientific">Echinostoma caproni</name>
    <dbReference type="NCBI Taxonomy" id="27848"/>
    <lineage>
        <taxon>Eukaryota</taxon>
        <taxon>Metazoa</taxon>
        <taxon>Spiralia</taxon>
        <taxon>Lophotrochozoa</taxon>
        <taxon>Platyhelminthes</taxon>
        <taxon>Trematoda</taxon>
        <taxon>Digenea</taxon>
        <taxon>Plagiorchiida</taxon>
        <taxon>Echinostomata</taxon>
        <taxon>Echinostomatoidea</taxon>
        <taxon>Echinostomatidae</taxon>
        <taxon>Echinostoma</taxon>
    </lineage>
</organism>
<evidence type="ECO:0000256" key="1">
    <source>
        <dbReference type="SAM" id="MobiDB-lite"/>
    </source>
</evidence>
<feature type="region of interest" description="Disordered" evidence="1">
    <location>
        <begin position="288"/>
        <end position="317"/>
    </location>
</feature>
<dbReference type="GO" id="GO:0007023">
    <property type="term" value="P:post-chaperonin tubulin folding pathway"/>
    <property type="evidence" value="ECO:0007669"/>
    <property type="project" value="InterPro"/>
</dbReference>
<accession>A0A183AN84</accession>
<dbReference type="InterPro" id="IPR022577">
    <property type="entry name" value="TBCD_C"/>
</dbReference>
<dbReference type="InterPro" id="IPR033162">
    <property type="entry name" value="TBCD"/>
</dbReference>
<dbReference type="GO" id="GO:0007021">
    <property type="term" value="P:tubulin complex assembly"/>
    <property type="evidence" value="ECO:0007669"/>
    <property type="project" value="InterPro"/>
</dbReference>
<evidence type="ECO:0000313" key="3">
    <source>
        <dbReference type="WBParaSite" id="ECPE_0000844501-mRNA-1"/>
    </source>
</evidence>
<evidence type="ECO:0000259" key="2">
    <source>
        <dbReference type="Pfam" id="PF12612"/>
    </source>
</evidence>
<feature type="domain" description="Tubulin-folding cofactor D C-terminal" evidence="2">
    <location>
        <begin position="103"/>
        <end position="134"/>
    </location>
</feature>
<dbReference type="GO" id="GO:0005096">
    <property type="term" value="F:GTPase activator activity"/>
    <property type="evidence" value="ECO:0007669"/>
    <property type="project" value="InterPro"/>
</dbReference>
<dbReference type="WBParaSite" id="ECPE_0000844501-mRNA-1">
    <property type="protein sequence ID" value="ECPE_0000844501-mRNA-1"/>
    <property type="gene ID" value="ECPE_0000844501"/>
</dbReference>
<dbReference type="GO" id="GO:0000226">
    <property type="term" value="P:microtubule cytoskeleton organization"/>
    <property type="evidence" value="ECO:0007669"/>
    <property type="project" value="TreeGrafter"/>
</dbReference>
<sequence length="317" mass="35127">LLLKAVCHLIEKSSAAGLPLHGDPVVETWRLFLDNCVGHKELEIQLEKLERCSVIALDALSEGHNLLLDQAVRETGMSCLVNYLSFLFSNPKTSNLDPILVEEIVVSIAQQAVEKIDRTRGVAGQAFADILHHDTGALTTYLLAHESDPEFIVQFLTIVEQISAQFASEERIVVPLFKFMDFLLNDPVITGALDGNSFGGMLQFDGPVRKRAANLMMILMAHRYPVVRKSSATKLYECLLVFDFVEPDVMDQITTLLTETIWESELTEVRPIRNTICELLGLSVPRMINPKSTPGRDTPTDRSHSAISVNGDAGDRA</sequence>
<dbReference type="Pfam" id="PF12612">
    <property type="entry name" value="TFCD_C"/>
    <property type="match status" value="2"/>
</dbReference>
<protein>
    <submittedName>
        <fullName evidence="3">DUF2013 domain-containing protein</fullName>
    </submittedName>
</protein>
<feature type="domain" description="Tubulin-folding cofactor D C-terminal" evidence="2">
    <location>
        <begin position="136"/>
        <end position="196"/>
    </location>
</feature>
<name>A0A183AN84_9TREM</name>
<dbReference type="GO" id="GO:0048487">
    <property type="term" value="F:beta-tubulin binding"/>
    <property type="evidence" value="ECO:0007669"/>
    <property type="project" value="InterPro"/>
</dbReference>
<proteinExistence type="predicted"/>
<dbReference type="GO" id="GO:0034333">
    <property type="term" value="P:adherens junction assembly"/>
    <property type="evidence" value="ECO:0007669"/>
    <property type="project" value="TreeGrafter"/>
</dbReference>
<dbReference type="GO" id="GO:0070830">
    <property type="term" value="P:bicellular tight junction assembly"/>
    <property type="evidence" value="ECO:0007669"/>
    <property type="project" value="TreeGrafter"/>
</dbReference>
<dbReference type="AlphaFoldDB" id="A0A183AN84"/>
<dbReference type="PANTHER" id="PTHR12658:SF0">
    <property type="entry name" value="TUBULIN-SPECIFIC CHAPERONE D"/>
    <property type="match status" value="1"/>
</dbReference>